<protein>
    <submittedName>
        <fullName evidence="3">TadE family protein</fullName>
    </submittedName>
</protein>
<dbReference type="KEGG" id="pbs:Plabr_0392"/>
<gene>
    <name evidence="3" type="ordered locus">Plabr_0392</name>
</gene>
<proteinExistence type="predicted"/>
<dbReference type="Pfam" id="PF07811">
    <property type="entry name" value="TadE"/>
    <property type="match status" value="1"/>
</dbReference>
<reference evidence="4" key="1">
    <citation type="submission" date="2011-02" db="EMBL/GenBank/DDBJ databases">
        <title>The complete genome of Planctomyces brasiliensis DSM 5305.</title>
        <authorList>
            <person name="Lucas S."/>
            <person name="Copeland A."/>
            <person name="Lapidus A."/>
            <person name="Bruce D."/>
            <person name="Goodwin L."/>
            <person name="Pitluck S."/>
            <person name="Kyrpides N."/>
            <person name="Mavromatis K."/>
            <person name="Pagani I."/>
            <person name="Ivanova N."/>
            <person name="Ovchinnikova G."/>
            <person name="Lu M."/>
            <person name="Detter J.C."/>
            <person name="Han C."/>
            <person name="Land M."/>
            <person name="Hauser L."/>
            <person name="Markowitz V."/>
            <person name="Cheng J.-F."/>
            <person name="Hugenholtz P."/>
            <person name="Woyke T."/>
            <person name="Wu D."/>
            <person name="Tindall B."/>
            <person name="Pomrenke H.G."/>
            <person name="Brambilla E."/>
            <person name="Klenk H.-P."/>
            <person name="Eisen J.A."/>
        </authorList>
    </citation>
    <scope>NUCLEOTIDE SEQUENCE [LARGE SCALE GENOMIC DNA]</scope>
    <source>
        <strain evidence="4">ATCC 49424 / DSM 5305 / JCM 21570 / NBRC 103401 / IFAM 1448</strain>
    </source>
</reference>
<keyword evidence="1" id="KW-0812">Transmembrane</keyword>
<name>F0SRF8_RUBBR</name>
<dbReference type="eggNOG" id="COG4961">
    <property type="taxonomic scope" value="Bacteria"/>
</dbReference>
<organism evidence="3 4">
    <name type="scientific">Rubinisphaera brasiliensis (strain ATCC 49424 / DSM 5305 / JCM 21570 / IAM 15109 / NBRC 103401 / IFAM 1448)</name>
    <name type="common">Planctomyces brasiliensis</name>
    <dbReference type="NCBI Taxonomy" id="756272"/>
    <lineage>
        <taxon>Bacteria</taxon>
        <taxon>Pseudomonadati</taxon>
        <taxon>Planctomycetota</taxon>
        <taxon>Planctomycetia</taxon>
        <taxon>Planctomycetales</taxon>
        <taxon>Planctomycetaceae</taxon>
        <taxon>Rubinisphaera</taxon>
    </lineage>
</organism>
<evidence type="ECO:0000313" key="4">
    <source>
        <dbReference type="Proteomes" id="UP000006860"/>
    </source>
</evidence>
<feature type="transmembrane region" description="Helical" evidence="1">
    <location>
        <begin position="21"/>
        <end position="44"/>
    </location>
</feature>
<accession>F0SRF8</accession>
<dbReference type="RefSeq" id="WP_013626763.1">
    <property type="nucleotide sequence ID" value="NC_015174.1"/>
</dbReference>
<keyword evidence="1" id="KW-0472">Membrane</keyword>
<feature type="domain" description="TadE-like" evidence="2">
    <location>
        <begin position="17"/>
        <end position="57"/>
    </location>
</feature>
<evidence type="ECO:0000259" key="2">
    <source>
        <dbReference type="Pfam" id="PF07811"/>
    </source>
</evidence>
<evidence type="ECO:0000313" key="3">
    <source>
        <dbReference type="EMBL" id="ADY58019.1"/>
    </source>
</evidence>
<dbReference type="Proteomes" id="UP000006860">
    <property type="component" value="Chromosome"/>
</dbReference>
<keyword evidence="1" id="KW-1133">Transmembrane helix</keyword>
<dbReference type="AlphaFoldDB" id="F0SRF8"/>
<dbReference type="EMBL" id="CP002546">
    <property type="protein sequence ID" value="ADY58019.1"/>
    <property type="molecule type" value="Genomic_DNA"/>
</dbReference>
<dbReference type="STRING" id="756272.Plabr_0392"/>
<evidence type="ECO:0000256" key="1">
    <source>
        <dbReference type="SAM" id="Phobius"/>
    </source>
</evidence>
<sequence length="140" mass="15256">MGTQPRISNQPKDFRRGTATVELALCLPVIVLLLFGAIEVAHFIHLKQDLTVCAYEAGKVANRRGTTQADVVARFQEIAGAKGLEKATVTITPLLTALTPSGTEISLTAQAPANDNYELPSTYFRNRTLQATVVVIRQQY</sequence>
<dbReference type="HOGENOM" id="CLU_122851_3_1_0"/>
<dbReference type="InterPro" id="IPR012495">
    <property type="entry name" value="TadE-like_dom"/>
</dbReference>
<keyword evidence="4" id="KW-1185">Reference proteome</keyword>